<dbReference type="GO" id="GO:0005737">
    <property type="term" value="C:cytoplasm"/>
    <property type="evidence" value="ECO:0007669"/>
    <property type="project" value="TreeGrafter"/>
</dbReference>
<dbReference type="EMBL" id="MK266140">
    <property type="protein sequence ID" value="AZL94760.1"/>
    <property type="molecule type" value="mRNA"/>
</dbReference>
<dbReference type="GO" id="GO:0051537">
    <property type="term" value="F:2 iron, 2 sulfur cluster binding"/>
    <property type="evidence" value="ECO:0007669"/>
    <property type="project" value="UniProtKB-KW"/>
</dbReference>
<keyword evidence="7" id="KW-0560">Oxidoreductase</keyword>
<reference evidence="11" key="1">
    <citation type="journal article" date="2018" name="Genome Biol. Evol.">
        <title>Nephromyces encodes a urate metabolism pathway and predicted peroxisomes, demonstrating these are not ancient losses of apicomplexans.</title>
        <authorList>
            <person name="Paight C."/>
            <person name="Slamovits C.H."/>
            <person name="Saffo M.B."/>
            <person name="Lane C.E."/>
        </authorList>
    </citation>
    <scope>NUCLEOTIDE SEQUENCE</scope>
    <source>
        <strain evidence="11">Neph371</strain>
        <strain evidence="12">Neph418</strain>
    </source>
</reference>
<accession>A0A3Q8UCA0</accession>
<protein>
    <submittedName>
        <fullName evidence="11">Membrane-bound monodehydroascorbate reductase</fullName>
    </submittedName>
</protein>
<comment type="similarity">
    <text evidence="2">Belongs to the FAD-dependent oxidoreductase family.</text>
</comment>
<dbReference type="SUPFAM" id="SSF50022">
    <property type="entry name" value="ISP domain"/>
    <property type="match status" value="1"/>
</dbReference>
<dbReference type="InterPro" id="IPR023753">
    <property type="entry name" value="FAD/NAD-binding_dom"/>
</dbReference>
<keyword evidence="4" id="KW-0001">2Fe-2S</keyword>
<evidence type="ECO:0000259" key="10">
    <source>
        <dbReference type="PROSITE" id="PS51296"/>
    </source>
</evidence>
<dbReference type="GO" id="GO:0046872">
    <property type="term" value="F:metal ion binding"/>
    <property type="evidence" value="ECO:0007669"/>
    <property type="project" value="UniProtKB-KW"/>
</dbReference>
<evidence type="ECO:0000256" key="3">
    <source>
        <dbReference type="ARBA" id="ARBA00022630"/>
    </source>
</evidence>
<dbReference type="InterPro" id="IPR036188">
    <property type="entry name" value="FAD/NAD-bd_sf"/>
</dbReference>
<dbReference type="AlphaFoldDB" id="A0A3Q8UCA0"/>
<evidence type="ECO:0000256" key="7">
    <source>
        <dbReference type="ARBA" id="ARBA00023002"/>
    </source>
</evidence>
<evidence type="ECO:0000256" key="8">
    <source>
        <dbReference type="ARBA" id="ARBA00023004"/>
    </source>
</evidence>
<dbReference type="Gene3D" id="3.50.50.60">
    <property type="entry name" value="FAD/NAD(P)-binding domain"/>
    <property type="match status" value="2"/>
</dbReference>
<evidence type="ECO:0000256" key="5">
    <source>
        <dbReference type="ARBA" id="ARBA00022723"/>
    </source>
</evidence>
<dbReference type="SUPFAM" id="SSF55424">
    <property type="entry name" value="FAD/NAD-linked reductases, dimerisation (C-terminal) domain"/>
    <property type="match status" value="1"/>
</dbReference>
<keyword evidence="5" id="KW-0479">Metal-binding</keyword>
<comment type="cofactor">
    <cofactor evidence="1">
        <name>FAD</name>
        <dbReference type="ChEBI" id="CHEBI:57692"/>
    </cofactor>
</comment>
<dbReference type="GO" id="GO:0016651">
    <property type="term" value="F:oxidoreductase activity, acting on NAD(P)H"/>
    <property type="evidence" value="ECO:0007669"/>
    <property type="project" value="TreeGrafter"/>
</dbReference>
<dbReference type="Gene3D" id="3.30.390.30">
    <property type="match status" value="1"/>
</dbReference>
<evidence type="ECO:0000256" key="9">
    <source>
        <dbReference type="ARBA" id="ARBA00023014"/>
    </source>
</evidence>
<dbReference type="EMBL" id="MK266187">
    <property type="protein sequence ID" value="AZL94762.1"/>
    <property type="molecule type" value="mRNA"/>
</dbReference>
<dbReference type="Gene3D" id="2.102.10.10">
    <property type="entry name" value="Rieske [2Fe-2S] iron-sulphur domain"/>
    <property type="match status" value="1"/>
</dbReference>
<keyword evidence="3" id="KW-0285">Flavoprotein</keyword>
<dbReference type="InterPro" id="IPR017941">
    <property type="entry name" value="Rieske_2Fe-2S"/>
</dbReference>
<name>A0A3Q8UCA0_9APIC</name>
<organism evidence="11">
    <name type="scientific">Nephromyces sp. MMRI</name>
    <dbReference type="NCBI Taxonomy" id="2496275"/>
    <lineage>
        <taxon>Eukaryota</taxon>
        <taxon>Sar</taxon>
        <taxon>Alveolata</taxon>
        <taxon>Apicomplexa</taxon>
        <taxon>Aconoidasida</taxon>
        <taxon>Nephromycida</taxon>
        <taxon>Nephromyces</taxon>
    </lineage>
</organism>
<evidence type="ECO:0000313" key="12">
    <source>
        <dbReference type="EMBL" id="AZL94762.1"/>
    </source>
</evidence>
<dbReference type="InterPro" id="IPR050446">
    <property type="entry name" value="FAD-oxidoreductase/Apoptosis"/>
</dbReference>
<evidence type="ECO:0000256" key="2">
    <source>
        <dbReference type="ARBA" id="ARBA00006442"/>
    </source>
</evidence>
<dbReference type="InterPro" id="IPR016156">
    <property type="entry name" value="FAD/NAD-linked_Rdtase_dimer_sf"/>
</dbReference>
<feature type="domain" description="Rieske" evidence="10">
    <location>
        <begin position="144"/>
        <end position="241"/>
    </location>
</feature>
<dbReference type="Pfam" id="PF07992">
    <property type="entry name" value="Pyr_redox_2"/>
    <property type="match status" value="1"/>
</dbReference>
<dbReference type="PRINTS" id="PR00411">
    <property type="entry name" value="PNDRDTASEI"/>
</dbReference>
<sequence length="681" mass="76314">MKLTSRFLLNGIKSTKCLKPLPYFPIYQSTKHYNSYSPSLSFYNRIRPNAINIPSNLLSKINYSKCNSTIVIIGNISKIWKHNLISDFKENLFKKLYTNENNFYWQLTTGSILLLVSLHLINEREYMIKNDKVEIIRDEELDEIELGDIQQFKEGEMYQIKILGGKESVLLSLQNGNFFCVGNSCAHYGAPMHKGVLGSGYVTCSYHNAQFDLTTGKALNGPSMDGLPKFETKQKDGKLYAILPKTLPLNIEPTFIKRDPQDNRVFIIIGSGPGGYSAAETLRQEGYTGKIILISDESFPPYNRPALSKNLKVKVDNILLREEKFFNDKLELEFMKNTKVESVEPVTHTVKLASGSILKYDKVLIATGSTPNQLNVPGSNLNNIFVLRNIEDNNSIQNFSKEGARVVIIGSSFIGMELASAMNKLGVKVTIISNSKTPFESSLGSRIGNALKNLFEQKGVEFFLNSKIKCFRGKSGNVNGVELDNGEVIQADAVIYGIGVTPNTSILKNITKRSDGSLEVDPFMKVVNSQDVFVAGDIASFPYFKTGELIRSEHWNSAMNQGRIAAKNMMNKFVPYSEIPFFWSSFFGKSIRFSGFAKEYDDICYEGEVDKLNFIAYFTKNQKVIAVAYMGMDNFTSIASEAIKSNLMPTLSELQLSLANSKSITEKVKNHINKVDIQKIN</sequence>
<keyword evidence="6" id="KW-0274">FAD</keyword>
<dbReference type="PANTHER" id="PTHR43557:SF2">
    <property type="entry name" value="RIESKE DOMAIN-CONTAINING PROTEIN-RELATED"/>
    <property type="match status" value="1"/>
</dbReference>
<dbReference type="PROSITE" id="PS51296">
    <property type="entry name" value="RIESKE"/>
    <property type="match status" value="1"/>
</dbReference>
<evidence type="ECO:0000256" key="6">
    <source>
        <dbReference type="ARBA" id="ARBA00022827"/>
    </source>
</evidence>
<evidence type="ECO:0000256" key="1">
    <source>
        <dbReference type="ARBA" id="ARBA00001974"/>
    </source>
</evidence>
<keyword evidence="8" id="KW-0408">Iron</keyword>
<evidence type="ECO:0000256" key="4">
    <source>
        <dbReference type="ARBA" id="ARBA00022714"/>
    </source>
</evidence>
<dbReference type="Pfam" id="PF00355">
    <property type="entry name" value="Rieske"/>
    <property type="match status" value="1"/>
</dbReference>
<dbReference type="SUPFAM" id="SSF51905">
    <property type="entry name" value="FAD/NAD(P)-binding domain"/>
    <property type="match status" value="1"/>
</dbReference>
<dbReference type="PRINTS" id="PR00368">
    <property type="entry name" value="FADPNR"/>
</dbReference>
<dbReference type="PANTHER" id="PTHR43557">
    <property type="entry name" value="APOPTOSIS-INDUCING FACTOR 1"/>
    <property type="match status" value="1"/>
</dbReference>
<dbReference type="InterPro" id="IPR036922">
    <property type="entry name" value="Rieske_2Fe-2S_sf"/>
</dbReference>
<keyword evidence="9" id="KW-0411">Iron-sulfur</keyword>
<evidence type="ECO:0000313" key="11">
    <source>
        <dbReference type="EMBL" id="AZL94760.1"/>
    </source>
</evidence>
<proteinExistence type="evidence at transcript level"/>